<reference evidence="1" key="1">
    <citation type="submission" date="2021-05" db="EMBL/GenBank/DDBJ databases">
        <authorList>
            <person name="Alioto T."/>
            <person name="Alioto T."/>
            <person name="Gomez Garrido J."/>
        </authorList>
    </citation>
    <scope>NUCLEOTIDE SEQUENCE</scope>
</reference>
<name>A0A8D9BCM5_9HEMI</name>
<sequence length="110" mass="12848">MKKEKKNKYKIHLKPNTLYVYQNMYVGALPNTLYVCSYITKHPVCVKPVGTLPEYQNIFNLSLQNKHRKISRNNNISGNKTLNLARLIFCPKRKKNMYKKDICQASGRTV</sequence>
<organism evidence="1">
    <name type="scientific">Cacopsylla melanoneura</name>
    <dbReference type="NCBI Taxonomy" id="428564"/>
    <lineage>
        <taxon>Eukaryota</taxon>
        <taxon>Metazoa</taxon>
        <taxon>Ecdysozoa</taxon>
        <taxon>Arthropoda</taxon>
        <taxon>Hexapoda</taxon>
        <taxon>Insecta</taxon>
        <taxon>Pterygota</taxon>
        <taxon>Neoptera</taxon>
        <taxon>Paraneoptera</taxon>
        <taxon>Hemiptera</taxon>
        <taxon>Sternorrhyncha</taxon>
        <taxon>Psylloidea</taxon>
        <taxon>Psyllidae</taxon>
        <taxon>Psyllinae</taxon>
        <taxon>Cacopsylla</taxon>
    </lineage>
</organism>
<protein>
    <submittedName>
        <fullName evidence="1">Uncharacterized protein</fullName>
    </submittedName>
</protein>
<accession>A0A8D9BCM5</accession>
<dbReference type="EMBL" id="HBUF01612234">
    <property type="protein sequence ID" value="CAG6779001.1"/>
    <property type="molecule type" value="Transcribed_RNA"/>
</dbReference>
<dbReference type="AlphaFoldDB" id="A0A8D9BCM5"/>
<evidence type="ECO:0000313" key="1">
    <source>
        <dbReference type="EMBL" id="CAG6779001.1"/>
    </source>
</evidence>
<proteinExistence type="predicted"/>